<evidence type="ECO:0000313" key="2">
    <source>
        <dbReference type="EMBL" id="SFP19277.1"/>
    </source>
</evidence>
<proteinExistence type="predicted"/>
<dbReference type="PANTHER" id="PTHR30068">
    <property type="entry name" value="URONATE ISOMERASE"/>
    <property type="match status" value="1"/>
</dbReference>
<dbReference type="GO" id="GO:0019698">
    <property type="term" value="P:D-galacturonate catabolic process"/>
    <property type="evidence" value="ECO:0007669"/>
    <property type="project" value="TreeGrafter"/>
</dbReference>
<dbReference type="Proteomes" id="UP000243745">
    <property type="component" value="Unassembled WGS sequence"/>
</dbReference>
<dbReference type="InterPro" id="IPR002123">
    <property type="entry name" value="Plipid/glycerol_acylTrfase"/>
</dbReference>
<evidence type="ECO:0000313" key="3">
    <source>
        <dbReference type="Proteomes" id="UP000243745"/>
    </source>
</evidence>
<dbReference type="GO" id="GO:0016746">
    <property type="term" value="F:acyltransferase activity"/>
    <property type="evidence" value="ECO:0007669"/>
    <property type="project" value="UniProtKB-KW"/>
</dbReference>
<accession>A0A662ZFP2</accession>
<dbReference type="GO" id="GO:0042840">
    <property type="term" value="P:D-glucuronate catabolic process"/>
    <property type="evidence" value="ECO:0007669"/>
    <property type="project" value="TreeGrafter"/>
</dbReference>
<keyword evidence="3" id="KW-1185">Reference proteome</keyword>
<name>A0A662ZFP2_9GAMM</name>
<keyword evidence="2" id="KW-0012">Acyltransferase</keyword>
<dbReference type="RefSeq" id="WP_084155395.1">
    <property type="nucleotide sequence ID" value="NZ_FOXF01000008.1"/>
</dbReference>
<dbReference type="Pfam" id="PF01553">
    <property type="entry name" value="Acyltransferase"/>
    <property type="match status" value="1"/>
</dbReference>
<gene>
    <name evidence="2" type="ORF">SAMN02910344_00684</name>
</gene>
<dbReference type="OrthoDB" id="1078132at2"/>
<dbReference type="PANTHER" id="PTHR30068:SF3">
    <property type="entry name" value="PHOSPHOLIPID_GLYCEROL ACYLTRANSFERASE DOMAIN-CONTAINING PROTEIN"/>
    <property type="match status" value="1"/>
</dbReference>
<protein>
    <submittedName>
        <fullName evidence="2">Acyltransferase</fullName>
    </submittedName>
</protein>
<evidence type="ECO:0000259" key="1">
    <source>
        <dbReference type="Pfam" id="PF01553"/>
    </source>
</evidence>
<reference evidence="2 3" key="1">
    <citation type="submission" date="2016-10" db="EMBL/GenBank/DDBJ databases">
        <authorList>
            <person name="Varghese N."/>
            <person name="Submissions S."/>
        </authorList>
    </citation>
    <scope>NUCLEOTIDE SEQUENCE [LARGE SCALE GENOMIC DNA]</scope>
    <source>
        <strain evidence="2 3">DSM 1361</strain>
    </source>
</reference>
<sequence>MSIDSSAQNVEQNEKESVLDNNVITTESSEFDDIRHYRDDEVQDAIKSILDNEELVTGIYKRIFGFLPDFLSKLGKPFLKFILKLRFSKVKTIAQVQNYVARFMKGIIRDTTDGFTCKGFEKLDPKKGYLFISNHRDISLDPAFIDMACYFNNLDTVKIAIGDNLLRMKVATDLMRLNKSFIVKRSVQGRDKLKALAHLSEYIGRSIEENHNVWIAQREGRAKDGNDKTEEAILKMFYMYGKKKKLSFKDYVKTLNIVPVSITYEFDPGDQAKAKEIFETEKNGTYVKSQFEDIDSIVGGINGYKGRVNITAGEPLSGDFETPEELAQTIDNFIYLNYAMFPSCLLSAGVEDGVAPEEKKKFEERMSKISPELRDYVKRMYAAPYYNQQKVKKS</sequence>
<dbReference type="AlphaFoldDB" id="A0A662ZFP2"/>
<dbReference type="EMBL" id="FOXF01000008">
    <property type="protein sequence ID" value="SFP19277.1"/>
    <property type="molecule type" value="Genomic_DNA"/>
</dbReference>
<keyword evidence="2" id="KW-0808">Transferase</keyword>
<feature type="domain" description="Phospholipid/glycerol acyltransferase" evidence="1">
    <location>
        <begin position="116"/>
        <end position="216"/>
    </location>
</feature>
<organism evidence="2 3">
    <name type="scientific">Ruminobacter amylophilus</name>
    <dbReference type="NCBI Taxonomy" id="867"/>
    <lineage>
        <taxon>Bacteria</taxon>
        <taxon>Pseudomonadati</taxon>
        <taxon>Pseudomonadota</taxon>
        <taxon>Gammaproteobacteria</taxon>
        <taxon>Aeromonadales</taxon>
        <taxon>Succinivibrionaceae</taxon>
        <taxon>Ruminobacter</taxon>
    </lineage>
</organism>
<dbReference type="SUPFAM" id="SSF69593">
    <property type="entry name" value="Glycerol-3-phosphate (1)-acyltransferase"/>
    <property type="match status" value="1"/>
</dbReference>